<evidence type="ECO:0000256" key="4">
    <source>
        <dbReference type="ARBA" id="ARBA00022777"/>
    </source>
</evidence>
<evidence type="ECO:0000313" key="8">
    <source>
        <dbReference type="EMBL" id="GIJ69490.1"/>
    </source>
</evidence>
<evidence type="ECO:0000256" key="7">
    <source>
        <dbReference type="RuleBase" id="RU003331"/>
    </source>
</evidence>
<evidence type="ECO:0000256" key="5">
    <source>
        <dbReference type="HAMAP-Rule" id="MF_00235"/>
    </source>
</evidence>
<keyword evidence="4 5" id="KW-0418">Kinase</keyword>
<feature type="binding site" evidence="5">
    <location>
        <position position="141"/>
    </location>
    <ligand>
        <name>AMP</name>
        <dbReference type="ChEBI" id="CHEBI:456215"/>
    </ligand>
</feature>
<dbReference type="Gene3D" id="3.40.50.300">
    <property type="entry name" value="P-loop containing nucleotide triphosphate hydrolases"/>
    <property type="match status" value="1"/>
</dbReference>
<dbReference type="GO" id="GO:0005737">
    <property type="term" value="C:cytoplasm"/>
    <property type="evidence" value="ECO:0007669"/>
    <property type="project" value="UniProtKB-SubCell"/>
</dbReference>
<dbReference type="EC" id="2.7.4.3" evidence="5 7"/>
<name>A0A8J4EBL2_9ACTN</name>
<evidence type="ECO:0000313" key="9">
    <source>
        <dbReference type="Proteomes" id="UP000635606"/>
    </source>
</evidence>
<comment type="pathway">
    <text evidence="5">Purine metabolism; AMP biosynthesis via salvage pathway; AMP from ADP: step 1/1.</text>
</comment>
<gene>
    <name evidence="8" type="primary">adk_2</name>
    <name evidence="5" type="synonym">adk</name>
    <name evidence="8" type="ORF">Voc01_044070</name>
</gene>
<feature type="binding site" evidence="5">
    <location>
        <begin position="85"/>
        <end position="88"/>
    </location>
    <ligand>
        <name>AMP</name>
        <dbReference type="ChEBI" id="CHEBI:456215"/>
    </ligand>
</feature>
<comment type="caution">
    <text evidence="8">The sequence shown here is derived from an EMBL/GenBank/DDBJ whole genome shotgun (WGS) entry which is preliminary data.</text>
</comment>
<keyword evidence="5" id="KW-0963">Cytoplasm</keyword>
<dbReference type="EMBL" id="BOPH01000062">
    <property type="protein sequence ID" value="GIJ69490.1"/>
    <property type="molecule type" value="Genomic_DNA"/>
</dbReference>
<dbReference type="NCBIfam" id="NF011104">
    <property type="entry name" value="PRK14531.1"/>
    <property type="match status" value="1"/>
</dbReference>
<comment type="subcellular location">
    <subcellularLocation>
        <location evidence="5 7">Cytoplasm</location>
    </subcellularLocation>
</comment>
<dbReference type="InterPro" id="IPR027417">
    <property type="entry name" value="P-loop_NTPase"/>
</dbReference>
<organism evidence="8 9">
    <name type="scientific">Virgisporangium ochraceum</name>
    <dbReference type="NCBI Taxonomy" id="65505"/>
    <lineage>
        <taxon>Bacteria</taxon>
        <taxon>Bacillati</taxon>
        <taxon>Actinomycetota</taxon>
        <taxon>Actinomycetes</taxon>
        <taxon>Micromonosporales</taxon>
        <taxon>Micromonosporaceae</taxon>
        <taxon>Virgisporangium</taxon>
    </lineage>
</organism>
<feature type="region of interest" description="NMP" evidence="5">
    <location>
        <begin position="30"/>
        <end position="59"/>
    </location>
</feature>
<protein>
    <recommendedName>
        <fullName evidence="5 7">Adenylate kinase</fullName>
        <shortName evidence="5">AK</shortName>
        <ecNumber evidence="5 7">2.7.4.3</ecNumber>
    </recommendedName>
    <alternativeName>
        <fullName evidence="5">ATP-AMP transphosphorylase</fullName>
    </alternativeName>
    <alternativeName>
        <fullName evidence="5">ATP:AMP phosphotransferase</fullName>
    </alternativeName>
    <alternativeName>
        <fullName evidence="5">Adenylate monophosphate kinase</fullName>
    </alternativeName>
</protein>
<dbReference type="Proteomes" id="UP000635606">
    <property type="component" value="Unassembled WGS sequence"/>
</dbReference>
<evidence type="ECO:0000256" key="6">
    <source>
        <dbReference type="RuleBase" id="RU003330"/>
    </source>
</evidence>
<reference evidence="8" key="1">
    <citation type="submission" date="2021-01" db="EMBL/GenBank/DDBJ databases">
        <title>Whole genome shotgun sequence of Virgisporangium ochraceum NBRC 16418.</title>
        <authorList>
            <person name="Komaki H."/>
            <person name="Tamura T."/>
        </authorList>
    </citation>
    <scope>NUCLEOTIDE SEQUENCE</scope>
    <source>
        <strain evidence="8">NBRC 16418</strain>
    </source>
</reference>
<comment type="catalytic activity">
    <reaction evidence="5 7">
        <text>AMP + ATP = 2 ADP</text>
        <dbReference type="Rhea" id="RHEA:12973"/>
        <dbReference type="ChEBI" id="CHEBI:30616"/>
        <dbReference type="ChEBI" id="CHEBI:456215"/>
        <dbReference type="ChEBI" id="CHEBI:456216"/>
        <dbReference type="EC" id="2.7.4.3"/>
    </reaction>
</comment>
<evidence type="ECO:0000256" key="1">
    <source>
        <dbReference type="ARBA" id="ARBA00022679"/>
    </source>
</evidence>
<feature type="binding site" evidence="5">
    <location>
        <begin position="10"/>
        <end position="15"/>
    </location>
    <ligand>
        <name>ATP</name>
        <dbReference type="ChEBI" id="CHEBI:30616"/>
    </ligand>
</feature>
<dbReference type="InterPro" id="IPR033690">
    <property type="entry name" value="Adenylat_kinase_CS"/>
</dbReference>
<dbReference type="GO" id="GO:0044209">
    <property type="term" value="P:AMP salvage"/>
    <property type="evidence" value="ECO:0007669"/>
    <property type="project" value="UniProtKB-UniRule"/>
</dbReference>
<accession>A0A8J4EBL2</accession>
<keyword evidence="1 5" id="KW-0808">Transferase</keyword>
<dbReference type="HAMAP" id="MF_00235">
    <property type="entry name" value="Adenylate_kinase_Adk"/>
    <property type="match status" value="1"/>
</dbReference>
<keyword evidence="5 7" id="KW-0067">ATP-binding</keyword>
<evidence type="ECO:0000256" key="3">
    <source>
        <dbReference type="ARBA" id="ARBA00022741"/>
    </source>
</evidence>
<sequence length="192" mass="21098">MRVLLIGAPGAGKGTQAARIARHFGLTHISSGDLLRRHVDEGTTIGRQVAEYIDRGDLVPDAIIMDMLYKPVMAASASGGYILDGFPRTVEQAEAAYAVAGELGVQVQLAVHIEVPADELTRRLKARGRGEDDSESVITHRLKVYEDKTMPLLAYYAEREKLVTVNGGRPVDEVTWSIVVQLQRARRKHLVD</sequence>
<dbReference type="CDD" id="cd01428">
    <property type="entry name" value="ADK"/>
    <property type="match status" value="1"/>
</dbReference>
<dbReference type="AlphaFoldDB" id="A0A8J4EBL2"/>
<dbReference type="SUPFAM" id="SSF52540">
    <property type="entry name" value="P-loop containing nucleoside triphosphate hydrolases"/>
    <property type="match status" value="1"/>
</dbReference>
<dbReference type="PRINTS" id="PR00094">
    <property type="entry name" value="ADENYLTKNASE"/>
</dbReference>
<dbReference type="GO" id="GO:0004017">
    <property type="term" value="F:AMP kinase activity"/>
    <property type="evidence" value="ECO:0007669"/>
    <property type="project" value="UniProtKB-UniRule"/>
</dbReference>
<keyword evidence="2 5" id="KW-0545">Nucleotide biosynthesis</keyword>
<dbReference type="InterPro" id="IPR000850">
    <property type="entry name" value="Adenylat/UMP-CMP_kin"/>
</dbReference>
<dbReference type="RefSeq" id="WP_203929408.1">
    <property type="nucleotide sequence ID" value="NZ_BOPH01000062.1"/>
</dbReference>
<feature type="binding site" evidence="5">
    <location>
        <position position="127"/>
    </location>
    <ligand>
        <name>ATP</name>
        <dbReference type="ChEBI" id="CHEBI:30616"/>
    </ligand>
</feature>
<comment type="similarity">
    <text evidence="5 6">Belongs to the adenylate kinase family.</text>
</comment>
<feature type="binding site" evidence="5">
    <location>
        <position position="169"/>
    </location>
    <ligand>
        <name>ATP</name>
        <dbReference type="ChEBI" id="CHEBI:30616"/>
    </ligand>
</feature>
<dbReference type="PROSITE" id="PS00113">
    <property type="entry name" value="ADENYLATE_KINASE"/>
    <property type="match status" value="1"/>
</dbReference>
<dbReference type="UniPathway" id="UPA00588">
    <property type="reaction ID" value="UER00649"/>
</dbReference>
<dbReference type="Pfam" id="PF00406">
    <property type="entry name" value="ADK"/>
    <property type="match status" value="1"/>
</dbReference>
<dbReference type="GO" id="GO:0005524">
    <property type="term" value="F:ATP binding"/>
    <property type="evidence" value="ECO:0007669"/>
    <property type="project" value="UniProtKB-UniRule"/>
</dbReference>
<comment type="caution">
    <text evidence="5">Lacks conserved residue(s) required for the propagation of feature annotation.</text>
</comment>
<proteinExistence type="inferred from homology"/>
<feature type="binding site" evidence="5">
    <location>
        <position position="31"/>
    </location>
    <ligand>
        <name>AMP</name>
        <dbReference type="ChEBI" id="CHEBI:456215"/>
    </ligand>
</feature>
<keyword evidence="9" id="KW-1185">Reference proteome</keyword>
<feature type="binding site" evidence="5">
    <location>
        <position position="92"/>
    </location>
    <ligand>
        <name>AMP</name>
        <dbReference type="ChEBI" id="CHEBI:456215"/>
    </ligand>
</feature>
<comment type="function">
    <text evidence="5">Catalyzes the reversible transfer of the terminal phosphate group between ATP and AMP. Plays an important role in cellular energy homeostasis and in adenine nucleotide metabolism.</text>
</comment>
<dbReference type="NCBIfam" id="NF011100">
    <property type="entry name" value="PRK14527.1"/>
    <property type="match status" value="1"/>
</dbReference>
<feature type="binding site" evidence="5">
    <location>
        <begin position="57"/>
        <end position="59"/>
    </location>
    <ligand>
        <name>AMP</name>
        <dbReference type="ChEBI" id="CHEBI:456215"/>
    </ligand>
</feature>
<dbReference type="NCBIfam" id="NF001381">
    <property type="entry name" value="PRK00279.1-3"/>
    <property type="match status" value="1"/>
</dbReference>
<comment type="subunit">
    <text evidence="5 7">Monomer.</text>
</comment>
<evidence type="ECO:0000256" key="2">
    <source>
        <dbReference type="ARBA" id="ARBA00022727"/>
    </source>
</evidence>
<keyword evidence="3 5" id="KW-0547">Nucleotide-binding</keyword>
<dbReference type="PANTHER" id="PTHR23359">
    <property type="entry name" value="NUCLEOTIDE KINASE"/>
    <property type="match status" value="1"/>
</dbReference>
<feature type="binding site" evidence="5">
    <location>
        <position position="36"/>
    </location>
    <ligand>
        <name>AMP</name>
        <dbReference type="ChEBI" id="CHEBI:456215"/>
    </ligand>
</feature>
<comment type="domain">
    <text evidence="5">Consists of three domains, a large central CORE domain and two small peripheral domains, NMPbind and LID, which undergo movements during catalysis. The LID domain closes over the site of phosphoryl transfer upon ATP binding. Assembling and dissambling the active center during each catalytic cycle provides an effective means to prevent ATP hydrolysis.</text>
</comment>